<dbReference type="Proteomes" id="UP001206925">
    <property type="component" value="Unassembled WGS sequence"/>
</dbReference>
<evidence type="ECO:0000313" key="2">
    <source>
        <dbReference type="Proteomes" id="UP001206925"/>
    </source>
</evidence>
<feature type="non-terminal residue" evidence="1">
    <location>
        <position position="62"/>
    </location>
</feature>
<evidence type="ECO:0000313" key="1">
    <source>
        <dbReference type="EMBL" id="KAI7729551.1"/>
    </source>
</evidence>
<reference evidence="1" key="1">
    <citation type="submission" date="2022-06" db="EMBL/GenBank/DDBJ databases">
        <title>Uncovering the hologenomic basis of an extraordinary plant invasion.</title>
        <authorList>
            <person name="Bieker V.C."/>
            <person name="Martin M.D."/>
            <person name="Gilbert T."/>
            <person name="Hodgins K."/>
            <person name="Battlay P."/>
            <person name="Petersen B."/>
            <person name="Wilson J."/>
        </authorList>
    </citation>
    <scope>NUCLEOTIDE SEQUENCE</scope>
    <source>
        <strain evidence="1">AA19_3_7</strain>
        <tissue evidence="1">Leaf</tissue>
    </source>
</reference>
<dbReference type="AlphaFoldDB" id="A0AAD5G6Q0"/>
<name>A0AAD5G6Q0_AMBAR</name>
<protein>
    <submittedName>
        <fullName evidence="1">Uncharacterized protein</fullName>
    </submittedName>
</protein>
<dbReference type="EMBL" id="JAMZMK010010978">
    <property type="protein sequence ID" value="KAI7729551.1"/>
    <property type="molecule type" value="Genomic_DNA"/>
</dbReference>
<accession>A0AAD5G6Q0</accession>
<organism evidence="1 2">
    <name type="scientific">Ambrosia artemisiifolia</name>
    <name type="common">Common ragweed</name>
    <dbReference type="NCBI Taxonomy" id="4212"/>
    <lineage>
        <taxon>Eukaryota</taxon>
        <taxon>Viridiplantae</taxon>
        <taxon>Streptophyta</taxon>
        <taxon>Embryophyta</taxon>
        <taxon>Tracheophyta</taxon>
        <taxon>Spermatophyta</taxon>
        <taxon>Magnoliopsida</taxon>
        <taxon>eudicotyledons</taxon>
        <taxon>Gunneridae</taxon>
        <taxon>Pentapetalae</taxon>
        <taxon>asterids</taxon>
        <taxon>campanulids</taxon>
        <taxon>Asterales</taxon>
        <taxon>Asteraceae</taxon>
        <taxon>Asteroideae</taxon>
        <taxon>Heliantheae alliance</taxon>
        <taxon>Heliantheae</taxon>
        <taxon>Ambrosia</taxon>
    </lineage>
</organism>
<feature type="non-terminal residue" evidence="1">
    <location>
        <position position="1"/>
    </location>
</feature>
<sequence length="62" mass="6996">PLHCGVSLGPTNNRNVTRILEKSRDQEYCFSIWRRVWGMVLVQNYCSVRGIGNGSHGLGSYL</sequence>
<gene>
    <name evidence="1" type="ORF">M8C21_016663</name>
</gene>
<comment type="caution">
    <text evidence="1">The sequence shown here is derived from an EMBL/GenBank/DDBJ whole genome shotgun (WGS) entry which is preliminary data.</text>
</comment>
<proteinExistence type="predicted"/>
<keyword evidence="2" id="KW-1185">Reference proteome</keyword>